<gene>
    <name evidence="2" type="ORF">EV676_10690</name>
</gene>
<dbReference type="Pfam" id="PF01507">
    <property type="entry name" value="PAPS_reduct"/>
    <property type="match status" value="1"/>
</dbReference>
<dbReference type="Proteomes" id="UP000294772">
    <property type="component" value="Unassembled WGS sequence"/>
</dbReference>
<protein>
    <submittedName>
        <fullName evidence="2">Sulfate adenylyltransferase subunit 2</fullName>
    </submittedName>
</protein>
<reference evidence="2 3" key="1">
    <citation type="submission" date="2019-03" db="EMBL/GenBank/DDBJ databases">
        <title>Genomic Encyclopedia of Type Strains, Phase IV (KMG-IV): sequencing the most valuable type-strain genomes for metagenomic binning, comparative biology and taxonomic classification.</title>
        <authorList>
            <person name="Goeker M."/>
        </authorList>
    </citation>
    <scope>NUCLEOTIDE SEQUENCE [LARGE SCALE GENOMIC DNA]</scope>
    <source>
        <strain evidence="2 3">DSM 15264</strain>
    </source>
</reference>
<dbReference type="AlphaFoldDB" id="A0AA46DCY3"/>
<keyword evidence="2" id="KW-0808">Transferase</keyword>
<evidence type="ECO:0000313" key="2">
    <source>
        <dbReference type="EMBL" id="TCP06607.1"/>
    </source>
</evidence>
<dbReference type="InterPro" id="IPR014729">
    <property type="entry name" value="Rossmann-like_a/b/a_fold"/>
</dbReference>
<name>A0AA46DCY3_9BURK</name>
<dbReference type="SUPFAM" id="SSF52402">
    <property type="entry name" value="Adenine nucleotide alpha hydrolases-like"/>
    <property type="match status" value="1"/>
</dbReference>
<dbReference type="Gene3D" id="3.40.50.620">
    <property type="entry name" value="HUPs"/>
    <property type="match status" value="2"/>
</dbReference>
<evidence type="ECO:0000313" key="3">
    <source>
        <dbReference type="Proteomes" id="UP000294772"/>
    </source>
</evidence>
<dbReference type="RefSeq" id="WP_165908698.1">
    <property type="nucleotide sequence ID" value="NZ_CP110416.1"/>
</dbReference>
<dbReference type="EMBL" id="SLXF01000006">
    <property type="protein sequence ID" value="TCP06607.1"/>
    <property type="molecule type" value="Genomic_DNA"/>
</dbReference>
<sequence length="229" mass="26253">MIDERGARLYARLSIHRRHVDQAHAIVRQTLQVCRQPFVACSFGKDSAALLHLVMQHRPDIEARFIRWPETNLLGDYERVINEWKQRGARITILDLTRATLDEKTPGRWEALRNTSPADGQFVGLRADESRARTITLAAHGHLYRTAAGYWRSCPLARWTTLDVAAYVVTHNIPTLSAYTRHGFESRTSSRVPRAAHSIREQALQRLREDDPAAYQQLVDMFPEISSPF</sequence>
<accession>A0AA46DCY3</accession>
<organism evidence="2 3">
    <name type="scientific">Caldimonas thermodepolymerans</name>
    <dbReference type="NCBI Taxonomy" id="215580"/>
    <lineage>
        <taxon>Bacteria</taxon>
        <taxon>Pseudomonadati</taxon>
        <taxon>Pseudomonadota</taxon>
        <taxon>Betaproteobacteria</taxon>
        <taxon>Burkholderiales</taxon>
        <taxon>Sphaerotilaceae</taxon>
        <taxon>Caldimonas</taxon>
    </lineage>
</organism>
<keyword evidence="2" id="KW-0548">Nucleotidyltransferase</keyword>
<comment type="caution">
    <text evidence="2">The sequence shown here is derived from an EMBL/GenBank/DDBJ whole genome shotgun (WGS) entry which is preliminary data.</text>
</comment>
<dbReference type="GO" id="GO:0016779">
    <property type="term" value="F:nucleotidyltransferase activity"/>
    <property type="evidence" value="ECO:0007669"/>
    <property type="project" value="UniProtKB-KW"/>
</dbReference>
<evidence type="ECO:0000259" key="1">
    <source>
        <dbReference type="Pfam" id="PF01507"/>
    </source>
</evidence>
<feature type="domain" description="Phosphoadenosine phosphosulphate reductase" evidence="1">
    <location>
        <begin position="36"/>
        <end position="181"/>
    </location>
</feature>
<proteinExistence type="predicted"/>
<dbReference type="InterPro" id="IPR002500">
    <property type="entry name" value="PAPS_reduct_dom"/>
</dbReference>